<keyword evidence="1" id="KW-1133">Transmembrane helix</keyword>
<organism evidence="2 3">
    <name type="scientific">Lacticaseibacillus manihotivorans</name>
    <dbReference type="NCBI Taxonomy" id="88233"/>
    <lineage>
        <taxon>Bacteria</taxon>
        <taxon>Bacillati</taxon>
        <taxon>Bacillota</taxon>
        <taxon>Bacilli</taxon>
        <taxon>Lactobacillales</taxon>
        <taxon>Lactobacillaceae</taxon>
        <taxon>Lacticaseibacillus</taxon>
    </lineage>
</organism>
<feature type="transmembrane region" description="Helical" evidence="1">
    <location>
        <begin position="20"/>
        <end position="40"/>
    </location>
</feature>
<dbReference type="Proteomes" id="UP000388452">
    <property type="component" value="Chromosome"/>
</dbReference>
<evidence type="ECO:0000256" key="1">
    <source>
        <dbReference type="SAM" id="Phobius"/>
    </source>
</evidence>
<keyword evidence="1" id="KW-0812">Transmembrane</keyword>
<proteinExistence type="predicted"/>
<dbReference type="EMBL" id="CP045068">
    <property type="protein sequence ID" value="QFQ90528.1"/>
    <property type="molecule type" value="Genomic_DNA"/>
</dbReference>
<evidence type="ECO:0000313" key="2">
    <source>
        <dbReference type="EMBL" id="QFQ90528.1"/>
    </source>
</evidence>
<sequence>MIVAVNLFRIFMNDPAMLKWYGFTHILMGTINSFTVINMWSASVLQFGRCWGCIACRKKPTYHNGKKAIW</sequence>
<protein>
    <submittedName>
        <fullName evidence="2">Uncharacterized protein</fullName>
    </submittedName>
</protein>
<name>A0A5P8JN60_9LACO</name>
<reference evidence="2 3" key="1">
    <citation type="submission" date="2019-10" db="EMBL/GenBank/DDBJ databases">
        <title>Genome sequencing of Lactobacillus manihotivorans.</title>
        <authorList>
            <person name="Kim K."/>
        </authorList>
    </citation>
    <scope>NUCLEOTIDE SEQUENCE [LARGE SCALE GENOMIC DNA]</scope>
    <source>
        <strain evidence="2 3">LM010</strain>
    </source>
</reference>
<dbReference type="RefSeq" id="WP_056963066.1">
    <property type="nucleotide sequence ID" value="NZ_CP045068.1"/>
</dbReference>
<dbReference type="AlphaFoldDB" id="A0A5P8JN60"/>
<evidence type="ECO:0000313" key="3">
    <source>
        <dbReference type="Proteomes" id="UP000388452"/>
    </source>
</evidence>
<keyword evidence="1" id="KW-0472">Membrane</keyword>
<accession>A0A5P8JN60</accession>
<gene>
    <name evidence="2" type="ORF">LM010_03370</name>
</gene>